<dbReference type="RefSeq" id="WP_249996963.1">
    <property type="nucleotide sequence ID" value="NZ_CP116221.1"/>
</dbReference>
<evidence type="ECO:0000313" key="3">
    <source>
        <dbReference type="Proteomes" id="UP001202717"/>
    </source>
</evidence>
<sequence length="131" mass="15004">MKIKRAILTGIVIWIIAVLLYAISFYVSILEDSITQANITLFIVVMPLVWYGCKHYYKKDKQTHGIKVGQTMLLTSVALDALITVPLFEIPNGGNHYSFFTTPSFWIIAFEFVLVATLYWYSNVYIKANNK</sequence>
<feature type="transmembrane region" description="Helical" evidence="1">
    <location>
        <begin position="103"/>
        <end position="121"/>
    </location>
</feature>
<proteinExistence type="predicted"/>
<keyword evidence="1" id="KW-0812">Transmembrane</keyword>
<keyword evidence="1" id="KW-1133">Transmembrane helix</keyword>
<dbReference type="EMBL" id="CP116221">
    <property type="protein sequence ID" value="WCO01800.1"/>
    <property type="molecule type" value="Genomic_DNA"/>
</dbReference>
<protein>
    <submittedName>
        <fullName evidence="2">DUF5367 family protein</fullName>
    </submittedName>
</protein>
<evidence type="ECO:0000313" key="2">
    <source>
        <dbReference type="EMBL" id="WCO01800.1"/>
    </source>
</evidence>
<gene>
    <name evidence="2" type="ORF">MUN68_017280</name>
</gene>
<keyword evidence="1" id="KW-0472">Membrane</keyword>
<dbReference type="Pfam" id="PF17329">
    <property type="entry name" value="DUF5367"/>
    <property type="match status" value="1"/>
</dbReference>
<reference evidence="2 3" key="1">
    <citation type="submission" date="2023-01" db="EMBL/GenBank/DDBJ databases">
        <title>Psychroserpens ponticola sp. nov., isolated from seawater.</title>
        <authorList>
            <person name="Kristyanto S."/>
            <person name="Jung J."/>
            <person name="Kim J.M."/>
            <person name="Jeon C.O."/>
        </authorList>
    </citation>
    <scope>NUCLEOTIDE SEQUENCE [LARGE SCALE GENOMIC DNA]</scope>
    <source>
        <strain evidence="2 3">MSW6</strain>
    </source>
</reference>
<dbReference type="InterPro" id="IPR020509">
    <property type="entry name" value="Uncharacterised_YnzE"/>
</dbReference>
<feature type="transmembrane region" description="Helical" evidence="1">
    <location>
        <begin position="33"/>
        <end position="51"/>
    </location>
</feature>
<keyword evidence="3" id="KW-1185">Reference proteome</keyword>
<accession>A0ABY7S1M5</accession>
<feature type="transmembrane region" description="Helical" evidence="1">
    <location>
        <begin position="7"/>
        <end position="27"/>
    </location>
</feature>
<dbReference type="Proteomes" id="UP001202717">
    <property type="component" value="Chromosome"/>
</dbReference>
<organism evidence="2 3">
    <name type="scientific">Psychroserpens ponticola</name>
    <dbReference type="NCBI Taxonomy" id="2932268"/>
    <lineage>
        <taxon>Bacteria</taxon>
        <taxon>Pseudomonadati</taxon>
        <taxon>Bacteroidota</taxon>
        <taxon>Flavobacteriia</taxon>
        <taxon>Flavobacteriales</taxon>
        <taxon>Flavobacteriaceae</taxon>
        <taxon>Psychroserpens</taxon>
    </lineage>
</organism>
<feature type="transmembrane region" description="Helical" evidence="1">
    <location>
        <begin position="72"/>
        <end position="91"/>
    </location>
</feature>
<evidence type="ECO:0000256" key="1">
    <source>
        <dbReference type="SAM" id="Phobius"/>
    </source>
</evidence>
<name>A0ABY7S1M5_9FLAO</name>